<accession>A0A7D5W9X3</accession>
<proteinExistence type="predicted"/>
<dbReference type="Pfam" id="PF14002">
    <property type="entry name" value="YniB"/>
    <property type="match status" value="1"/>
</dbReference>
<gene>
    <name evidence="1" type="ORF">HZ283_08635</name>
</gene>
<reference evidence="1" key="1">
    <citation type="submission" date="2020-07" db="EMBL/GenBank/DDBJ databases">
        <title>Hypervirulent multi-drug resistant Proteus mirabilis strain with mosaic plasmid.</title>
        <authorList>
            <person name="Shelenkov A."/>
            <person name="Mikhaylova Y.V."/>
            <person name="Yanushevich Y.G."/>
            <person name="Petrova L."/>
            <person name="Fomina V."/>
            <person name="Zamyatin M."/>
            <person name="Shagin D."/>
        </authorList>
    </citation>
    <scope>NUCLEOTIDE SEQUENCE</scope>
    <source>
        <strain evidence="1">CriePir89</strain>
    </source>
</reference>
<name>A0A7D5W9X3_PROMI</name>
<sequence>MSEDKMSYQHAGIYAIVKRVIGWLIFIPAFISTTVSLIELAAIPRANGEGVNAVINDFFRVLAEMVQFNTPWLDFFWRHSPVPNTQIGFSQQNIIFFVIFFLMFIGLALSASGLRMYRQVKYLKENIQDQLIIERALKSGITAQELEQNIKLPRHTLFTQVMVLYISPIIVIAIGYFLLKFLGW</sequence>
<dbReference type="AlphaFoldDB" id="A0A7D5W9X3"/>
<evidence type="ECO:0000313" key="1">
    <source>
        <dbReference type="EMBL" id="QLJ20874.1"/>
    </source>
</evidence>
<organism evidence="1">
    <name type="scientific">Proteus mirabilis</name>
    <dbReference type="NCBI Taxonomy" id="584"/>
    <lineage>
        <taxon>Bacteria</taxon>
        <taxon>Pseudomonadati</taxon>
        <taxon>Pseudomonadota</taxon>
        <taxon>Gammaproteobacteria</taxon>
        <taxon>Enterobacterales</taxon>
        <taxon>Morganellaceae</taxon>
        <taxon>Proteus</taxon>
    </lineage>
</organism>
<dbReference type="RefSeq" id="WP_017628173.1">
    <property type="nucleotide sequence ID" value="NZ_CAXOIN010000008.1"/>
</dbReference>
<dbReference type="InterPro" id="IPR025229">
    <property type="entry name" value="YniB-like"/>
</dbReference>
<protein>
    <submittedName>
        <fullName evidence="1">YniB family protein</fullName>
    </submittedName>
</protein>
<dbReference type="EMBL" id="CP059056">
    <property type="protein sequence ID" value="QLJ20874.1"/>
    <property type="molecule type" value="Genomic_DNA"/>
</dbReference>